<dbReference type="EMBL" id="BT083716">
    <property type="protein sequence ID" value="ACR34069.1"/>
    <property type="molecule type" value="mRNA"/>
</dbReference>
<proteinExistence type="evidence at transcript level"/>
<dbReference type="AlphaFoldDB" id="C4IYR9"/>
<organism evidence="1">
    <name type="scientific">Zea mays</name>
    <name type="common">Maize</name>
    <dbReference type="NCBI Taxonomy" id="4577"/>
    <lineage>
        <taxon>Eukaryota</taxon>
        <taxon>Viridiplantae</taxon>
        <taxon>Streptophyta</taxon>
        <taxon>Embryophyta</taxon>
        <taxon>Tracheophyta</taxon>
        <taxon>Spermatophyta</taxon>
        <taxon>Magnoliopsida</taxon>
        <taxon>Liliopsida</taxon>
        <taxon>Poales</taxon>
        <taxon>Poaceae</taxon>
        <taxon>PACMAD clade</taxon>
        <taxon>Panicoideae</taxon>
        <taxon>Andropogonodae</taxon>
        <taxon>Andropogoneae</taxon>
        <taxon>Tripsacinae</taxon>
        <taxon>Zea</taxon>
    </lineage>
</organism>
<accession>C4IYR9</accession>
<reference evidence="1" key="1">
    <citation type="journal article" date="2009" name="PLoS Genet.">
        <title>Sequencing, mapping, and analysis of 27,455 maize full-length cDNAs.</title>
        <authorList>
            <person name="Soderlund C."/>
            <person name="Descour A."/>
            <person name="Kudrna D."/>
            <person name="Bomhoff M."/>
            <person name="Boyd L."/>
            <person name="Currie J."/>
            <person name="Angelova A."/>
            <person name="Collura K."/>
            <person name="Wissotski M."/>
            <person name="Ashley E."/>
            <person name="Morrow D."/>
            <person name="Fernandes J."/>
            <person name="Walbot V."/>
            <person name="Yu Y."/>
        </authorList>
    </citation>
    <scope>NUCLEOTIDE SEQUENCE</scope>
    <source>
        <strain evidence="1">B73</strain>
    </source>
</reference>
<protein>
    <submittedName>
        <fullName evidence="1">Uncharacterized protein</fullName>
    </submittedName>
</protein>
<sequence length="64" mass="7633">MINATKCWNLTYKTSKIMMAAKMKTATIDIIDQLPWFARFRVVDVNWCSHHNHFSHDYFIVEGR</sequence>
<evidence type="ECO:0000313" key="1">
    <source>
        <dbReference type="EMBL" id="ACR34069.1"/>
    </source>
</evidence>
<name>C4IYR9_MAIZE</name>
<reference evidence="1" key="2">
    <citation type="submission" date="2012-06" db="EMBL/GenBank/DDBJ databases">
        <authorList>
            <person name="Yu Y."/>
            <person name="Currie J."/>
            <person name="Lomeli R."/>
            <person name="Angelova A."/>
            <person name="Collura K."/>
            <person name="Wissotski M."/>
            <person name="Campos D."/>
            <person name="Kudrna D."/>
            <person name="Golser W."/>
            <person name="Ashely E."/>
            <person name="Descour A."/>
            <person name="Fernandes J."/>
            <person name="Soderlund C."/>
            <person name="Walbot V."/>
        </authorList>
    </citation>
    <scope>NUCLEOTIDE SEQUENCE</scope>
    <source>
        <strain evidence="1">B73</strain>
    </source>
</reference>